<feature type="compositionally biased region" description="Polar residues" evidence="2">
    <location>
        <begin position="1"/>
        <end position="15"/>
    </location>
</feature>
<reference evidence="3" key="2">
    <citation type="submission" date="2020-09" db="EMBL/GenBank/DDBJ databases">
        <authorList>
            <person name="Sun Q."/>
            <person name="Ohkuma M."/>
        </authorList>
    </citation>
    <scope>NUCLEOTIDE SEQUENCE</scope>
    <source>
        <strain evidence="3">JCM 4784</strain>
    </source>
</reference>
<protein>
    <submittedName>
        <fullName evidence="3">Cytochrome P450</fullName>
    </submittedName>
</protein>
<reference evidence="3" key="1">
    <citation type="journal article" date="2014" name="Int. J. Syst. Evol. Microbiol.">
        <title>Complete genome sequence of Corynebacterium casei LMG S-19264T (=DSM 44701T), isolated from a smear-ripened cheese.</title>
        <authorList>
            <consortium name="US DOE Joint Genome Institute (JGI-PGF)"/>
            <person name="Walter F."/>
            <person name="Albersmeier A."/>
            <person name="Kalinowski J."/>
            <person name="Ruckert C."/>
        </authorList>
    </citation>
    <scope>NUCLEOTIDE SEQUENCE</scope>
    <source>
        <strain evidence="3">JCM 4784</strain>
    </source>
</reference>
<dbReference type="GO" id="GO:0004497">
    <property type="term" value="F:monooxygenase activity"/>
    <property type="evidence" value="ECO:0007669"/>
    <property type="project" value="InterPro"/>
</dbReference>
<proteinExistence type="inferred from homology"/>
<dbReference type="EMBL" id="BNBT01000108">
    <property type="protein sequence ID" value="GHE79529.1"/>
    <property type="molecule type" value="Genomic_DNA"/>
</dbReference>
<dbReference type="Proteomes" id="UP000608024">
    <property type="component" value="Unassembled WGS sequence"/>
</dbReference>
<sequence>MSEQISRLTNATVSNPAEYGPLRERGPVLRTVIDGVELPVWFISDYEECKEALNDPRFIRDATKLPGREGPGLAEQMLGGAGLPEEYFAYFGNLSLSDGEEHTRLRNAVARAFTARRVNALRPSLERTASDLYAALSAKKEADLVAELGYPFATAAICELMDIEEADRPQLQSWVLEMLSYDPELFVPAVRGIVEYYKDLIARRRAEPTDDLVSELLKPGGIHHDLLAEDAIISIFMLLTSTGIAPPAHFLGQALLTLLNHPEELAELRRRPELLAKRAVPELLRYTTSAPTGGPLHAAEDFEFHGCPVKQGDAVVPSLIGSNHDPKRFTEPQRLDLARDLGPGVGHLAFGSGPHYCTGASLAQLETEVVIDTFLLKNRTVELAVEPDQLPYVDIPGKGAALGSLPVRF</sequence>
<evidence type="ECO:0000256" key="2">
    <source>
        <dbReference type="SAM" id="MobiDB-lite"/>
    </source>
</evidence>
<comment type="similarity">
    <text evidence="1">Belongs to the cytochrome P450 family.</text>
</comment>
<dbReference type="PRINTS" id="PR00359">
    <property type="entry name" value="BP450"/>
</dbReference>
<gene>
    <name evidence="3" type="ORF">GCM10018785_54570</name>
</gene>
<dbReference type="GO" id="GO:0016705">
    <property type="term" value="F:oxidoreductase activity, acting on paired donors, with incorporation or reduction of molecular oxygen"/>
    <property type="evidence" value="ECO:0007669"/>
    <property type="project" value="InterPro"/>
</dbReference>
<evidence type="ECO:0000313" key="4">
    <source>
        <dbReference type="Proteomes" id="UP000608024"/>
    </source>
</evidence>
<dbReference type="RefSeq" id="WP_190138717.1">
    <property type="nucleotide sequence ID" value="NZ_BNBT01000108.1"/>
</dbReference>
<dbReference type="InterPro" id="IPR036396">
    <property type="entry name" value="Cyt_P450_sf"/>
</dbReference>
<dbReference type="PANTHER" id="PTHR46696">
    <property type="entry name" value="P450, PUTATIVE (EUROFUNG)-RELATED"/>
    <property type="match status" value="1"/>
</dbReference>
<dbReference type="Pfam" id="PF00067">
    <property type="entry name" value="p450"/>
    <property type="match status" value="1"/>
</dbReference>
<dbReference type="GO" id="GO:0020037">
    <property type="term" value="F:heme binding"/>
    <property type="evidence" value="ECO:0007669"/>
    <property type="project" value="InterPro"/>
</dbReference>
<dbReference type="InterPro" id="IPR001128">
    <property type="entry name" value="Cyt_P450"/>
</dbReference>
<dbReference type="InterPro" id="IPR002397">
    <property type="entry name" value="Cyt_P450_B"/>
</dbReference>
<evidence type="ECO:0000256" key="1">
    <source>
        <dbReference type="ARBA" id="ARBA00010617"/>
    </source>
</evidence>
<dbReference type="PANTHER" id="PTHR46696:SF1">
    <property type="entry name" value="CYTOCHROME P450 YJIB-RELATED"/>
    <property type="match status" value="1"/>
</dbReference>
<feature type="region of interest" description="Disordered" evidence="2">
    <location>
        <begin position="1"/>
        <end position="20"/>
    </location>
</feature>
<name>A0A918ZZE3_9ACTN</name>
<keyword evidence="4" id="KW-1185">Reference proteome</keyword>
<comment type="caution">
    <text evidence="3">The sequence shown here is derived from an EMBL/GenBank/DDBJ whole genome shotgun (WGS) entry which is preliminary data.</text>
</comment>
<dbReference type="GO" id="GO:0005506">
    <property type="term" value="F:iron ion binding"/>
    <property type="evidence" value="ECO:0007669"/>
    <property type="project" value="InterPro"/>
</dbReference>
<dbReference type="SUPFAM" id="SSF48264">
    <property type="entry name" value="Cytochrome P450"/>
    <property type="match status" value="1"/>
</dbReference>
<evidence type="ECO:0000313" key="3">
    <source>
        <dbReference type="EMBL" id="GHE79529.1"/>
    </source>
</evidence>
<organism evidence="3 4">
    <name type="scientific">Streptomyces longispororuber</name>
    <dbReference type="NCBI Taxonomy" id="68230"/>
    <lineage>
        <taxon>Bacteria</taxon>
        <taxon>Bacillati</taxon>
        <taxon>Actinomycetota</taxon>
        <taxon>Actinomycetes</taxon>
        <taxon>Kitasatosporales</taxon>
        <taxon>Streptomycetaceae</taxon>
        <taxon>Streptomyces</taxon>
    </lineage>
</organism>
<dbReference type="Gene3D" id="1.10.630.10">
    <property type="entry name" value="Cytochrome P450"/>
    <property type="match status" value="1"/>
</dbReference>
<dbReference type="AlphaFoldDB" id="A0A918ZZE3"/>
<accession>A0A918ZZE3</accession>